<dbReference type="Gene3D" id="1.10.10.10">
    <property type="entry name" value="Winged helix-like DNA-binding domain superfamily/Winged helix DNA-binding domain"/>
    <property type="match status" value="1"/>
</dbReference>
<dbReference type="InterPro" id="IPR009057">
    <property type="entry name" value="Homeodomain-like_sf"/>
</dbReference>
<dbReference type="Proteomes" id="UP000716291">
    <property type="component" value="Unassembled WGS sequence"/>
</dbReference>
<evidence type="ECO:0000259" key="1">
    <source>
        <dbReference type="PROSITE" id="PS50934"/>
    </source>
</evidence>
<protein>
    <recommendedName>
        <fullName evidence="1">SWIRM domain-containing protein</fullName>
    </recommendedName>
</protein>
<comment type="caution">
    <text evidence="2">The sequence shown here is derived from an EMBL/GenBank/DDBJ whole genome shotgun (WGS) entry which is preliminary data.</text>
</comment>
<dbReference type="InterPro" id="IPR036388">
    <property type="entry name" value="WH-like_DNA-bd_sf"/>
</dbReference>
<dbReference type="EMBL" id="JAANQT010000846">
    <property type="protein sequence ID" value="KAG1308002.1"/>
    <property type="molecule type" value="Genomic_DNA"/>
</dbReference>
<name>A0A9P6X938_RHIOR</name>
<dbReference type="AlphaFoldDB" id="A0A9P6X938"/>
<evidence type="ECO:0000313" key="2">
    <source>
        <dbReference type="EMBL" id="KAG1308002.1"/>
    </source>
</evidence>
<organism evidence="2 3">
    <name type="scientific">Rhizopus oryzae</name>
    <name type="common">Mucormycosis agent</name>
    <name type="synonym">Rhizopus arrhizus var. delemar</name>
    <dbReference type="NCBI Taxonomy" id="64495"/>
    <lineage>
        <taxon>Eukaryota</taxon>
        <taxon>Fungi</taxon>
        <taxon>Fungi incertae sedis</taxon>
        <taxon>Mucoromycota</taxon>
        <taxon>Mucoromycotina</taxon>
        <taxon>Mucoromycetes</taxon>
        <taxon>Mucorales</taxon>
        <taxon>Mucorineae</taxon>
        <taxon>Rhizopodaceae</taxon>
        <taxon>Rhizopus</taxon>
    </lineage>
</organism>
<gene>
    <name evidence="2" type="ORF">G6F64_006366</name>
</gene>
<dbReference type="FunFam" id="1.10.10.10:FF:000087">
    <property type="entry name" value="Transcriptional adapter 2"/>
    <property type="match status" value="1"/>
</dbReference>
<dbReference type="InterPro" id="IPR007526">
    <property type="entry name" value="SWIRM"/>
</dbReference>
<dbReference type="GO" id="GO:0010468">
    <property type="term" value="P:regulation of gene expression"/>
    <property type="evidence" value="ECO:0007669"/>
    <property type="project" value="UniProtKB-ARBA"/>
</dbReference>
<sequence length="266" mass="30430">MMTFNPKSLSIMRKVYEKKQIEVDSLLSPPLTPIETTYSPETDNVTFYSYPKSRKSFIESYCRMAPLLKSGNHGLNDRIFSLNVYRDLLNKKKEEEKINNGMLNKSVVVPSKKRKLSVSKDKQPSYKKTRVSSVLPTGKDAASAFDSIDIESTDLDFFPSRWLPSRQSLDFIPVRVHWKGAPLSINQQPLYHLLHPVEATMASTLRLSPTQYLRCKRTLIMAARTLKYQDIPFTKSVAQKLCRVDVNKTSALWTAFGQLGWLDESD</sequence>
<proteinExistence type="predicted"/>
<dbReference type="PROSITE" id="PS50934">
    <property type="entry name" value="SWIRM"/>
    <property type="match status" value="1"/>
</dbReference>
<accession>A0A9P6X938</accession>
<feature type="domain" description="SWIRM" evidence="1">
    <location>
        <begin position="174"/>
        <end position="266"/>
    </location>
</feature>
<keyword evidence="3" id="KW-1185">Reference proteome</keyword>
<dbReference type="SUPFAM" id="SSF46689">
    <property type="entry name" value="Homeodomain-like"/>
    <property type="match status" value="1"/>
</dbReference>
<dbReference type="OrthoDB" id="5598695at2759"/>
<dbReference type="Pfam" id="PF04433">
    <property type="entry name" value="SWIRM"/>
    <property type="match status" value="1"/>
</dbReference>
<reference evidence="2" key="1">
    <citation type="journal article" date="2020" name="Microb. Genom.">
        <title>Genetic diversity of clinical and environmental Mucorales isolates obtained from an investigation of mucormycosis cases among solid organ transplant recipients.</title>
        <authorList>
            <person name="Nguyen M.H."/>
            <person name="Kaul D."/>
            <person name="Muto C."/>
            <person name="Cheng S.J."/>
            <person name="Richter R.A."/>
            <person name="Bruno V.M."/>
            <person name="Liu G."/>
            <person name="Beyhan S."/>
            <person name="Sundermann A.J."/>
            <person name="Mounaud S."/>
            <person name="Pasculle A.W."/>
            <person name="Nierman W.C."/>
            <person name="Driscoll E."/>
            <person name="Cumbie R."/>
            <person name="Clancy C.J."/>
            <person name="Dupont C.L."/>
        </authorList>
    </citation>
    <scope>NUCLEOTIDE SEQUENCE</scope>
    <source>
        <strain evidence="2">GL11</strain>
    </source>
</reference>
<evidence type="ECO:0000313" key="3">
    <source>
        <dbReference type="Proteomes" id="UP000716291"/>
    </source>
</evidence>